<protein>
    <submittedName>
        <fullName evidence="1">Uncharacterized protein</fullName>
    </submittedName>
</protein>
<comment type="caution">
    <text evidence="1">The sequence shown here is derived from an EMBL/GenBank/DDBJ whole genome shotgun (WGS) entry which is preliminary data.</text>
</comment>
<keyword evidence="2" id="KW-1185">Reference proteome</keyword>
<proteinExistence type="predicted"/>
<name>A0A2S6IEW8_9ACTN</name>
<reference evidence="1 2" key="1">
    <citation type="submission" date="2018-02" db="EMBL/GenBank/DDBJ databases">
        <title>Genomic Encyclopedia of Archaeal and Bacterial Type Strains, Phase II (KMG-II): from individual species to whole genera.</title>
        <authorList>
            <person name="Goeker M."/>
        </authorList>
    </citation>
    <scope>NUCLEOTIDE SEQUENCE [LARGE SCALE GENOMIC DNA]</scope>
    <source>
        <strain evidence="1 2">DSM 22857</strain>
    </source>
</reference>
<accession>A0A2S6IEW8</accession>
<dbReference type="EMBL" id="PTJD01000013">
    <property type="protein sequence ID" value="PPK92700.1"/>
    <property type="molecule type" value="Genomic_DNA"/>
</dbReference>
<evidence type="ECO:0000313" key="1">
    <source>
        <dbReference type="EMBL" id="PPK92700.1"/>
    </source>
</evidence>
<evidence type="ECO:0000313" key="2">
    <source>
        <dbReference type="Proteomes" id="UP000239485"/>
    </source>
</evidence>
<dbReference type="Proteomes" id="UP000239485">
    <property type="component" value="Unassembled WGS sequence"/>
</dbReference>
<organism evidence="1 2">
    <name type="scientific">Kineococcus xinjiangensis</name>
    <dbReference type="NCBI Taxonomy" id="512762"/>
    <lineage>
        <taxon>Bacteria</taxon>
        <taxon>Bacillati</taxon>
        <taxon>Actinomycetota</taxon>
        <taxon>Actinomycetes</taxon>
        <taxon>Kineosporiales</taxon>
        <taxon>Kineosporiaceae</taxon>
        <taxon>Kineococcus</taxon>
    </lineage>
</organism>
<sequence>MIDAGVPDTDDENLARVLSGMVEGVRPPAGGWDLAELHRAGRRRARLRRAARAVPSGLALLAAAAVAWQLPWQDAAVVAPSVPAPEQHAPAELTEKTGRLMIDSAVQAAATAAIDRALDTADPAVLPSAAGAQGHWIGPGAAPYFTWTYTARDDRTRPGTVIHVSVTFGPPQHAQSFRCAEPAMPGHAPGQQGCSEETLPGGAVLVGTTDTMPAVSGAPEGADSDHLVGDRRGTVPRLSVVYPDHRVVTATACACLVDPQGSAPSGSSWASSTFTKDDLRSLVLQPELEQLENPMD</sequence>
<gene>
    <name evidence="1" type="ORF">CLV92_113129</name>
</gene>
<dbReference type="AlphaFoldDB" id="A0A2S6IEW8"/>